<feature type="region of interest" description="Disordered" evidence="1">
    <location>
        <begin position="23"/>
        <end position="53"/>
    </location>
</feature>
<feature type="compositionally biased region" description="Basic and acidic residues" evidence="1">
    <location>
        <begin position="29"/>
        <end position="53"/>
    </location>
</feature>
<proteinExistence type="predicted"/>
<keyword evidence="3" id="KW-1185">Reference proteome</keyword>
<dbReference type="Proteomes" id="UP000324222">
    <property type="component" value="Unassembled WGS sequence"/>
</dbReference>
<comment type="caution">
    <text evidence="2">The sequence shown here is derived from an EMBL/GenBank/DDBJ whole genome shotgun (WGS) entry which is preliminary data.</text>
</comment>
<sequence length="53" mass="5729">MATSETAATAASASPFAVAPGVAELQQEDASHGEHYQQFLGKEKKEEHVKRCR</sequence>
<organism evidence="2 3">
    <name type="scientific">Portunus trituberculatus</name>
    <name type="common">Swimming crab</name>
    <name type="synonym">Neptunus trituberculatus</name>
    <dbReference type="NCBI Taxonomy" id="210409"/>
    <lineage>
        <taxon>Eukaryota</taxon>
        <taxon>Metazoa</taxon>
        <taxon>Ecdysozoa</taxon>
        <taxon>Arthropoda</taxon>
        <taxon>Crustacea</taxon>
        <taxon>Multicrustacea</taxon>
        <taxon>Malacostraca</taxon>
        <taxon>Eumalacostraca</taxon>
        <taxon>Eucarida</taxon>
        <taxon>Decapoda</taxon>
        <taxon>Pleocyemata</taxon>
        <taxon>Brachyura</taxon>
        <taxon>Eubrachyura</taxon>
        <taxon>Portunoidea</taxon>
        <taxon>Portunidae</taxon>
        <taxon>Portuninae</taxon>
        <taxon>Portunus</taxon>
    </lineage>
</organism>
<evidence type="ECO:0000313" key="3">
    <source>
        <dbReference type="Proteomes" id="UP000324222"/>
    </source>
</evidence>
<evidence type="ECO:0000313" key="2">
    <source>
        <dbReference type="EMBL" id="MPD05159.1"/>
    </source>
</evidence>
<name>A0A5B7KJ25_PORTR</name>
<dbReference type="EMBL" id="VSRR010144708">
    <property type="protein sequence ID" value="MPD05159.1"/>
    <property type="molecule type" value="Genomic_DNA"/>
</dbReference>
<reference evidence="2 3" key="1">
    <citation type="submission" date="2019-05" db="EMBL/GenBank/DDBJ databases">
        <title>Another draft genome of Portunus trituberculatus and its Hox gene families provides insights of decapod evolution.</title>
        <authorList>
            <person name="Jeong J.-H."/>
            <person name="Song I."/>
            <person name="Kim S."/>
            <person name="Choi T."/>
            <person name="Kim D."/>
            <person name="Ryu S."/>
            <person name="Kim W."/>
        </authorList>
    </citation>
    <scope>NUCLEOTIDE SEQUENCE [LARGE SCALE GENOMIC DNA]</scope>
    <source>
        <tissue evidence="2">Muscle</tissue>
    </source>
</reference>
<protein>
    <submittedName>
        <fullName evidence="2">Uncharacterized protein</fullName>
    </submittedName>
</protein>
<accession>A0A5B7KJ25</accession>
<dbReference type="AlphaFoldDB" id="A0A5B7KJ25"/>
<gene>
    <name evidence="2" type="ORF">E2C01_100890</name>
</gene>
<evidence type="ECO:0000256" key="1">
    <source>
        <dbReference type="SAM" id="MobiDB-lite"/>
    </source>
</evidence>